<organism evidence="1 2">
    <name type="scientific">Pseudomicrostroma glucosiphilum</name>
    <dbReference type="NCBI Taxonomy" id="1684307"/>
    <lineage>
        <taxon>Eukaryota</taxon>
        <taxon>Fungi</taxon>
        <taxon>Dikarya</taxon>
        <taxon>Basidiomycota</taxon>
        <taxon>Ustilaginomycotina</taxon>
        <taxon>Exobasidiomycetes</taxon>
        <taxon>Microstromatales</taxon>
        <taxon>Microstromatales incertae sedis</taxon>
        <taxon>Pseudomicrostroma</taxon>
    </lineage>
</organism>
<protein>
    <recommendedName>
        <fullName evidence="3">Lipid droplet-associated perilipin protein</fullName>
    </recommendedName>
</protein>
<dbReference type="Proteomes" id="UP000245942">
    <property type="component" value="Unassembled WGS sequence"/>
</dbReference>
<dbReference type="RefSeq" id="XP_025344928.1">
    <property type="nucleotide sequence ID" value="XM_025493460.1"/>
</dbReference>
<gene>
    <name evidence="1" type="ORF">BCV69DRAFT_285654</name>
</gene>
<keyword evidence="2" id="KW-1185">Reference proteome</keyword>
<accession>A0A316TYB3</accession>
<dbReference type="AlphaFoldDB" id="A0A316TYB3"/>
<dbReference type="STRING" id="1684307.A0A316TYB3"/>
<sequence length="279" mass="29939">MAATTANGTSPTSSVPIHSEALNKIVSVPLVNAPLSFAYNTIEAHPVFAKPYHFGEDVVTQSLKLAEPITSRFNGQLHFLDDQALKVLTFAESKWSYPFKATPQEVASLPLSVLQAYSEALSKAYEQRVAPGVQAATSKFEEVKSQNAFVRQTVDALGGLQARLEKVLEQVKSTGKAGEEKAAGEAKGLINSIFEELEKVRSFAGSLPADARKRFDPVVETFGQTYTHLNKEVRDGSGPILPRLQKVLAYVQEEALPALKKAAVEGKGSGVDGTPAGAK</sequence>
<name>A0A316TYB3_9BASI</name>
<dbReference type="EMBL" id="KZ819340">
    <property type="protein sequence ID" value="PWN17768.1"/>
    <property type="molecule type" value="Genomic_DNA"/>
</dbReference>
<dbReference type="GeneID" id="37015194"/>
<proteinExistence type="predicted"/>
<dbReference type="OrthoDB" id="376826at2759"/>
<evidence type="ECO:0000313" key="2">
    <source>
        <dbReference type="Proteomes" id="UP000245942"/>
    </source>
</evidence>
<evidence type="ECO:0000313" key="1">
    <source>
        <dbReference type="EMBL" id="PWN17768.1"/>
    </source>
</evidence>
<reference evidence="1 2" key="1">
    <citation type="journal article" date="2018" name="Mol. Biol. Evol.">
        <title>Broad Genomic Sampling Reveals a Smut Pathogenic Ancestry of the Fungal Clade Ustilaginomycotina.</title>
        <authorList>
            <person name="Kijpornyongpan T."/>
            <person name="Mondo S.J."/>
            <person name="Barry K."/>
            <person name="Sandor L."/>
            <person name="Lee J."/>
            <person name="Lipzen A."/>
            <person name="Pangilinan J."/>
            <person name="LaButti K."/>
            <person name="Hainaut M."/>
            <person name="Henrissat B."/>
            <person name="Grigoriev I.V."/>
            <person name="Spatafora J.W."/>
            <person name="Aime M.C."/>
        </authorList>
    </citation>
    <scope>NUCLEOTIDE SEQUENCE [LARGE SCALE GENOMIC DNA]</scope>
    <source>
        <strain evidence="1 2">MCA 4718</strain>
    </source>
</reference>
<evidence type="ECO:0008006" key="3">
    <source>
        <dbReference type="Google" id="ProtNLM"/>
    </source>
</evidence>